<comment type="caution">
    <text evidence="2">The sequence shown here is derived from an EMBL/GenBank/DDBJ whole genome shotgun (WGS) entry which is preliminary data.</text>
</comment>
<proteinExistence type="predicted"/>
<feature type="compositionally biased region" description="Basic and acidic residues" evidence="1">
    <location>
        <begin position="246"/>
        <end position="257"/>
    </location>
</feature>
<dbReference type="EMBL" id="CAMPGE010008661">
    <property type="protein sequence ID" value="CAI2367550.1"/>
    <property type="molecule type" value="Genomic_DNA"/>
</dbReference>
<keyword evidence="3" id="KW-1185">Reference proteome</keyword>
<feature type="compositionally biased region" description="Polar residues" evidence="1">
    <location>
        <begin position="327"/>
        <end position="337"/>
    </location>
</feature>
<accession>A0AAD1UIH6</accession>
<dbReference type="Proteomes" id="UP001295684">
    <property type="component" value="Unassembled WGS sequence"/>
</dbReference>
<feature type="region of interest" description="Disordered" evidence="1">
    <location>
        <begin position="318"/>
        <end position="337"/>
    </location>
</feature>
<dbReference type="AlphaFoldDB" id="A0AAD1UIH6"/>
<evidence type="ECO:0000313" key="3">
    <source>
        <dbReference type="Proteomes" id="UP001295684"/>
    </source>
</evidence>
<evidence type="ECO:0000313" key="2">
    <source>
        <dbReference type="EMBL" id="CAI2367550.1"/>
    </source>
</evidence>
<reference evidence="2" key="1">
    <citation type="submission" date="2023-07" db="EMBL/GenBank/DDBJ databases">
        <authorList>
            <consortium name="AG Swart"/>
            <person name="Singh M."/>
            <person name="Singh A."/>
            <person name="Seah K."/>
            <person name="Emmerich C."/>
        </authorList>
    </citation>
    <scope>NUCLEOTIDE SEQUENCE</scope>
    <source>
        <strain evidence="2">DP1</strain>
    </source>
</reference>
<name>A0AAD1UIH6_EUPCR</name>
<sequence length="376" mass="44266">MSFSSSRKLFDFSLLNTTKNDIVKGFWNIQQIKKRLKRGLKKNHIVFYKSSCRLKAIQNKKKGINVNKEQIKAYFKPSKGRKEFREFKVLSKEEANKQLKIIKMRHNMSADMARIRPKSRSIVERKTINNCTIEKHSDALLKTMTSIPKRSRNTPDYSLKVKPEFRKITIDDSNASIVSQDGNNESLYEASSIFMANQSADFSRNMKSQESMKFREQTNTLSSLRNSFHSKSIGLRSRNFDVNIQKESKKNQKDSKPKRSNKNLVSKLGSGDKISVDNFIDWKIQKNLIFRTYRPDYSQLKVYETDFSKFRRKVEELKEAKNRENPSQRPKNPEAQTYAQRYTELKQKWTNILKTKESNQKFLLKKTPQKKLKRCK</sequence>
<gene>
    <name evidence="2" type="ORF">ECRASSUSDP1_LOCUS8837</name>
</gene>
<evidence type="ECO:0000256" key="1">
    <source>
        <dbReference type="SAM" id="MobiDB-lite"/>
    </source>
</evidence>
<organism evidence="2 3">
    <name type="scientific">Euplotes crassus</name>
    <dbReference type="NCBI Taxonomy" id="5936"/>
    <lineage>
        <taxon>Eukaryota</taxon>
        <taxon>Sar</taxon>
        <taxon>Alveolata</taxon>
        <taxon>Ciliophora</taxon>
        <taxon>Intramacronucleata</taxon>
        <taxon>Spirotrichea</taxon>
        <taxon>Hypotrichia</taxon>
        <taxon>Euplotida</taxon>
        <taxon>Euplotidae</taxon>
        <taxon>Moneuplotes</taxon>
    </lineage>
</organism>
<feature type="region of interest" description="Disordered" evidence="1">
    <location>
        <begin position="246"/>
        <end position="267"/>
    </location>
</feature>
<protein>
    <submittedName>
        <fullName evidence="2">Uncharacterized protein</fullName>
    </submittedName>
</protein>